<organism evidence="4 5">
    <name type="scientific">Mahella australiensis (strain DSM 15567 / CIP 107919 / 50-1 BON)</name>
    <dbReference type="NCBI Taxonomy" id="697281"/>
    <lineage>
        <taxon>Bacteria</taxon>
        <taxon>Bacillati</taxon>
        <taxon>Bacillota</taxon>
        <taxon>Clostridia</taxon>
        <taxon>Thermoanaerobacterales</taxon>
        <taxon>Thermoanaerobacterales Family IV. Incertae Sedis</taxon>
        <taxon>Mahella</taxon>
    </lineage>
</organism>
<dbReference type="InterPro" id="IPR014905">
    <property type="entry name" value="HIRAN"/>
</dbReference>
<dbReference type="RefSeq" id="WP_013779993.1">
    <property type="nucleotide sequence ID" value="NC_015520.1"/>
</dbReference>
<evidence type="ECO:0000256" key="2">
    <source>
        <dbReference type="ARBA" id="ARBA00022801"/>
    </source>
</evidence>
<evidence type="ECO:0000259" key="3">
    <source>
        <dbReference type="SMART" id="SM00910"/>
    </source>
</evidence>
<dbReference type="EMBL" id="CP002360">
    <property type="protein sequence ID" value="AEE95560.1"/>
    <property type="molecule type" value="Genomic_DNA"/>
</dbReference>
<dbReference type="KEGG" id="mas:Mahau_0344"/>
<dbReference type="eggNOG" id="ENOG5032FUA">
    <property type="taxonomic scope" value="Bacteria"/>
</dbReference>
<dbReference type="Pfam" id="PF08797">
    <property type="entry name" value="HIRAN"/>
    <property type="match status" value="1"/>
</dbReference>
<evidence type="ECO:0000256" key="1">
    <source>
        <dbReference type="ARBA" id="ARBA00022723"/>
    </source>
</evidence>
<name>F3ZXQ3_MAHA5</name>
<dbReference type="OrthoDB" id="1650885at2"/>
<reference evidence="5" key="1">
    <citation type="submission" date="2010-11" db="EMBL/GenBank/DDBJ databases">
        <title>The complete genome of Mahella australiensis DSM 15567.</title>
        <authorList>
            <consortium name="US DOE Joint Genome Institute (JGI-PGF)"/>
            <person name="Lucas S."/>
            <person name="Copeland A."/>
            <person name="Lapidus A."/>
            <person name="Bruce D."/>
            <person name="Goodwin L."/>
            <person name="Pitluck S."/>
            <person name="Kyrpides N."/>
            <person name="Mavromatis K."/>
            <person name="Pagani I."/>
            <person name="Ivanova N."/>
            <person name="Teshima H."/>
            <person name="Brettin T."/>
            <person name="Detter J.C."/>
            <person name="Han C."/>
            <person name="Tapia R."/>
            <person name="Land M."/>
            <person name="Hauser L."/>
            <person name="Markowitz V."/>
            <person name="Cheng J.-F."/>
            <person name="Hugenholtz P."/>
            <person name="Woyke T."/>
            <person name="Wu D."/>
            <person name="Spring S."/>
            <person name="Pukall R."/>
            <person name="Steenblock K."/>
            <person name="Schneider S."/>
            <person name="Klenk H.-P."/>
            <person name="Eisen J.A."/>
        </authorList>
    </citation>
    <scope>NUCLEOTIDE SEQUENCE [LARGE SCALE GENOMIC DNA]</scope>
    <source>
        <strain evidence="5">DSM 15567 / CIP 107919 / 50-1 BON</strain>
    </source>
</reference>
<keyword evidence="5" id="KW-1185">Reference proteome</keyword>
<gene>
    <name evidence="4" type="ordered locus">Mahau_0344</name>
</gene>
<keyword evidence="2" id="KW-0378">Hydrolase</keyword>
<sequence>MNNDYKLWLGGSDLLNDSATVWTVVLRPISDEGFQIINLEERQKDGTIDMAYYKKLLSDEVGQAEESIYNPSAKGFYILEYVGQANSRDKHALWKQRVHGIGTAFPYIWCGAIWLALDIIDGDSLSLSESHLLQRVLTDDMRLNMLAEADYGNWYKHRDLSFLTADFLGLPEQDPKRIYGTSGCEFYIHPAGLSHDGRFSAMKYLDVGQPVVFEAEPNNIHDPNAVHIYTDYGSDIAYIPRQIASAIAFHMRHGVSYTGIIAALLPGEQKPDDAIAIKMTAK</sequence>
<evidence type="ECO:0000313" key="5">
    <source>
        <dbReference type="Proteomes" id="UP000008457"/>
    </source>
</evidence>
<dbReference type="HOGENOM" id="CLU_986259_0_0_9"/>
<reference evidence="4 5" key="2">
    <citation type="journal article" date="2011" name="Stand. Genomic Sci.">
        <title>Complete genome sequence of Mahella australiensis type strain (50-1 BON).</title>
        <authorList>
            <person name="Sikorski J."/>
            <person name="Teshima H."/>
            <person name="Nolan M."/>
            <person name="Lucas S."/>
            <person name="Hammon N."/>
            <person name="Deshpande S."/>
            <person name="Cheng J.F."/>
            <person name="Pitluck S."/>
            <person name="Liolios K."/>
            <person name="Pagani I."/>
            <person name="Ivanova N."/>
            <person name="Huntemann M."/>
            <person name="Mavromatis K."/>
            <person name="Ovchinikova G."/>
            <person name="Pati A."/>
            <person name="Tapia R."/>
            <person name="Han C."/>
            <person name="Goodwin L."/>
            <person name="Chen A."/>
            <person name="Palaniappan K."/>
            <person name="Land M."/>
            <person name="Hauser L."/>
            <person name="Ngatchou-Djao O.D."/>
            <person name="Rohde M."/>
            <person name="Pukall R."/>
            <person name="Spring S."/>
            <person name="Abt B."/>
            <person name="Goker M."/>
            <person name="Detter J.C."/>
            <person name="Woyke T."/>
            <person name="Bristow J."/>
            <person name="Markowitz V."/>
            <person name="Hugenholtz P."/>
            <person name="Eisen J.A."/>
            <person name="Kyrpides N.C."/>
            <person name="Klenk H.P."/>
            <person name="Lapidus A."/>
        </authorList>
    </citation>
    <scope>NUCLEOTIDE SEQUENCE [LARGE SCALE GENOMIC DNA]</scope>
    <source>
        <strain evidence="5">DSM 15567 / CIP 107919 / 50-1 BON</strain>
    </source>
</reference>
<dbReference type="AlphaFoldDB" id="F3ZXQ3"/>
<keyword evidence="1" id="KW-0479">Metal-binding</keyword>
<dbReference type="SMART" id="SM00910">
    <property type="entry name" value="HIRAN"/>
    <property type="match status" value="1"/>
</dbReference>
<accession>F3ZXQ3</accession>
<dbReference type="GO" id="GO:0003676">
    <property type="term" value="F:nucleic acid binding"/>
    <property type="evidence" value="ECO:0007669"/>
    <property type="project" value="InterPro"/>
</dbReference>
<protein>
    <submittedName>
        <fullName evidence="4">HIRAN domain protein</fullName>
    </submittedName>
</protein>
<dbReference type="Proteomes" id="UP000008457">
    <property type="component" value="Chromosome"/>
</dbReference>
<dbReference type="GO" id="GO:0008270">
    <property type="term" value="F:zinc ion binding"/>
    <property type="evidence" value="ECO:0007669"/>
    <property type="project" value="InterPro"/>
</dbReference>
<dbReference type="GO" id="GO:0016818">
    <property type="term" value="F:hydrolase activity, acting on acid anhydrides, in phosphorus-containing anhydrides"/>
    <property type="evidence" value="ECO:0007669"/>
    <property type="project" value="InterPro"/>
</dbReference>
<proteinExistence type="predicted"/>
<dbReference type="Gene3D" id="3.30.70.2330">
    <property type="match status" value="1"/>
</dbReference>
<evidence type="ECO:0000313" key="4">
    <source>
        <dbReference type="EMBL" id="AEE95560.1"/>
    </source>
</evidence>
<feature type="domain" description="HIRAN" evidence="3">
    <location>
        <begin position="183"/>
        <end position="282"/>
    </location>
</feature>